<feature type="transmembrane region" description="Helical" evidence="6">
    <location>
        <begin position="105"/>
        <end position="123"/>
    </location>
</feature>
<dbReference type="SUPFAM" id="SSF103473">
    <property type="entry name" value="MFS general substrate transporter"/>
    <property type="match status" value="1"/>
</dbReference>
<feature type="transmembrane region" description="Helical" evidence="6">
    <location>
        <begin position="76"/>
        <end position="99"/>
    </location>
</feature>
<gene>
    <name evidence="8" type="ORF">AB5I84_09595</name>
</gene>
<dbReference type="Pfam" id="PF07690">
    <property type="entry name" value="MFS_1"/>
    <property type="match status" value="1"/>
</dbReference>
<evidence type="ECO:0000256" key="6">
    <source>
        <dbReference type="SAM" id="Phobius"/>
    </source>
</evidence>
<dbReference type="InterPro" id="IPR020846">
    <property type="entry name" value="MFS_dom"/>
</dbReference>
<evidence type="ECO:0000313" key="8">
    <source>
        <dbReference type="EMBL" id="MEY1662398.1"/>
    </source>
</evidence>
<feature type="transmembrane region" description="Helical" evidence="6">
    <location>
        <begin position="135"/>
        <end position="155"/>
    </location>
</feature>
<name>A0ABV4AKK4_9GAMM</name>
<reference evidence="8 9" key="1">
    <citation type="submission" date="2024-07" db="EMBL/GenBank/DDBJ databases">
        <authorList>
            <person name="Ren Q."/>
        </authorList>
    </citation>
    <scope>NUCLEOTIDE SEQUENCE [LARGE SCALE GENOMIC DNA]</scope>
    <source>
        <strain evidence="8 9">REN37</strain>
    </source>
</reference>
<dbReference type="InterPro" id="IPR011701">
    <property type="entry name" value="MFS"/>
</dbReference>
<dbReference type="InterPro" id="IPR036259">
    <property type="entry name" value="MFS_trans_sf"/>
</dbReference>
<feature type="transmembrane region" description="Helical" evidence="6">
    <location>
        <begin position="251"/>
        <end position="270"/>
    </location>
</feature>
<evidence type="ECO:0000256" key="1">
    <source>
        <dbReference type="ARBA" id="ARBA00004651"/>
    </source>
</evidence>
<proteinExistence type="predicted"/>
<evidence type="ECO:0000256" key="2">
    <source>
        <dbReference type="ARBA" id="ARBA00022475"/>
    </source>
</evidence>
<evidence type="ECO:0000313" key="9">
    <source>
        <dbReference type="Proteomes" id="UP001562065"/>
    </source>
</evidence>
<protein>
    <submittedName>
        <fullName evidence="8">MFS transporter</fullName>
    </submittedName>
</protein>
<evidence type="ECO:0000256" key="3">
    <source>
        <dbReference type="ARBA" id="ARBA00022692"/>
    </source>
</evidence>
<dbReference type="PROSITE" id="PS50850">
    <property type="entry name" value="MFS"/>
    <property type="match status" value="1"/>
</dbReference>
<accession>A0ABV4AKK4</accession>
<dbReference type="Proteomes" id="UP001562065">
    <property type="component" value="Unassembled WGS sequence"/>
</dbReference>
<dbReference type="Gene3D" id="1.20.1250.20">
    <property type="entry name" value="MFS general substrate transporter like domains"/>
    <property type="match status" value="1"/>
</dbReference>
<feature type="transmembrane region" description="Helical" evidence="6">
    <location>
        <begin position="161"/>
        <end position="181"/>
    </location>
</feature>
<dbReference type="PANTHER" id="PTHR43124:SF3">
    <property type="entry name" value="CHLORAMPHENICOL EFFLUX PUMP RV0191"/>
    <property type="match status" value="1"/>
</dbReference>
<organism evidence="8 9">
    <name type="scientific">Isoalcanivorax beigongshangi</name>
    <dbReference type="NCBI Taxonomy" id="3238810"/>
    <lineage>
        <taxon>Bacteria</taxon>
        <taxon>Pseudomonadati</taxon>
        <taxon>Pseudomonadota</taxon>
        <taxon>Gammaproteobacteria</taxon>
        <taxon>Oceanospirillales</taxon>
        <taxon>Alcanivoracaceae</taxon>
        <taxon>Isoalcanivorax</taxon>
    </lineage>
</organism>
<evidence type="ECO:0000259" key="7">
    <source>
        <dbReference type="PROSITE" id="PS50850"/>
    </source>
</evidence>
<keyword evidence="5 6" id="KW-0472">Membrane</keyword>
<dbReference type="InterPro" id="IPR050189">
    <property type="entry name" value="MFS_Efflux_Transporters"/>
</dbReference>
<feature type="transmembrane region" description="Helical" evidence="6">
    <location>
        <begin position="277"/>
        <end position="296"/>
    </location>
</feature>
<evidence type="ECO:0000256" key="5">
    <source>
        <dbReference type="ARBA" id="ARBA00023136"/>
    </source>
</evidence>
<feature type="transmembrane region" description="Helical" evidence="6">
    <location>
        <begin position="12"/>
        <end position="32"/>
    </location>
</feature>
<keyword evidence="2" id="KW-1003">Cell membrane</keyword>
<feature type="transmembrane region" description="Helical" evidence="6">
    <location>
        <begin position="338"/>
        <end position="358"/>
    </location>
</feature>
<feature type="transmembrane region" description="Helical" evidence="6">
    <location>
        <begin position="364"/>
        <end position="383"/>
    </location>
</feature>
<keyword evidence="9" id="KW-1185">Reference proteome</keyword>
<feature type="domain" description="Major facilitator superfamily (MFS) profile" evidence="7">
    <location>
        <begin position="7"/>
        <end position="389"/>
    </location>
</feature>
<dbReference type="PANTHER" id="PTHR43124">
    <property type="entry name" value="PURINE EFFLUX PUMP PBUE"/>
    <property type="match status" value="1"/>
</dbReference>
<feature type="transmembrane region" description="Helical" evidence="6">
    <location>
        <begin position="302"/>
        <end position="326"/>
    </location>
</feature>
<comment type="subcellular location">
    <subcellularLocation>
        <location evidence="1">Cell membrane</location>
        <topology evidence="1">Multi-pass membrane protein</topology>
    </subcellularLocation>
</comment>
<comment type="caution">
    <text evidence="8">The sequence shown here is derived from an EMBL/GenBank/DDBJ whole genome shotgun (WGS) entry which is preliminary data.</text>
</comment>
<sequence length="391" mass="39626">MNTLPSSAPSLTLRVLLVCCALAVVSLLYLPLPLLTQLSAQHGIGATGLLSSFGVAYACGFLVFGPLSDRLGRRTVLLGGLLALAIITALLASVTTPALLVAGRILQGFAAASFPPVAIAFIAEHGSTRQRAWGVAWMSTAFLSAGLLGQIYGVAIASRIGFGNALLPLCAVYLVAAAALWRQPPVPRSATALHGFLGGYRTLGTLLADRVLRRAYVPALFLLMSFVAYYISVDRELGASLAAAGISPLALRALAAPAFLAPLAVALLITRWGTRPILCGGLTLTALGLAVSAGGSSDALDLLLGGSVLLVAGIGVSVPALIAQVASASDDGRRGMAVALYTFVLFIGASLGPAVATWGAALPLSALLSLMALVLGSCAVYAGTAPATARN</sequence>
<keyword evidence="3 6" id="KW-0812">Transmembrane</keyword>
<dbReference type="EMBL" id="JBGCUO010000001">
    <property type="protein sequence ID" value="MEY1662398.1"/>
    <property type="molecule type" value="Genomic_DNA"/>
</dbReference>
<feature type="transmembrane region" description="Helical" evidence="6">
    <location>
        <begin position="44"/>
        <end position="64"/>
    </location>
</feature>
<feature type="transmembrane region" description="Helical" evidence="6">
    <location>
        <begin position="211"/>
        <end position="231"/>
    </location>
</feature>
<keyword evidence="4 6" id="KW-1133">Transmembrane helix</keyword>
<evidence type="ECO:0000256" key="4">
    <source>
        <dbReference type="ARBA" id="ARBA00022989"/>
    </source>
</evidence>
<dbReference type="RefSeq" id="WP_369455633.1">
    <property type="nucleotide sequence ID" value="NZ_JBGCUO010000001.1"/>
</dbReference>